<evidence type="ECO:0000313" key="17">
    <source>
        <dbReference type="EMBL" id="AZF73267.1"/>
    </source>
</evidence>
<evidence type="ECO:0000313" key="26">
    <source>
        <dbReference type="Proteomes" id="UP000033106"/>
    </source>
</evidence>
<dbReference type="EMBL" id="CP033237">
    <property type="protein sequence ID" value="AZF73267.1"/>
    <property type="molecule type" value="Genomic_DNA"/>
</dbReference>
<evidence type="ECO:0000313" key="12">
    <source>
        <dbReference type="EMBL" id="AKA73559.2"/>
    </source>
</evidence>
<evidence type="ECO:0000313" key="30">
    <source>
        <dbReference type="Proteomes" id="UP000273194"/>
    </source>
</evidence>
<dbReference type="GO" id="GO:0000287">
    <property type="term" value="F:magnesium ion binding"/>
    <property type="evidence" value="ECO:0007669"/>
    <property type="project" value="InterPro"/>
</dbReference>
<dbReference type="InterPro" id="IPR023656">
    <property type="entry name" value="IMP_biosynth_PurP"/>
</dbReference>
<evidence type="ECO:0000256" key="3">
    <source>
        <dbReference type="ARBA" id="ARBA00022598"/>
    </source>
</evidence>
<reference evidence="14" key="5">
    <citation type="submission" date="2018-10" db="EMBL/GenBank/DDBJ databases">
        <authorList>
            <person name="McCarthy S."/>
            <person name="Gradnigo J."/>
            <person name="Johnson T."/>
            <person name="Payne S."/>
            <person name="Lipzen A."/>
            <person name="Schackwitz W."/>
            <person name="Martin J."/>
            <person name="Moriyama E."/>
            <person name="Blum P."/>
        </authorList>
    </citation>
    <scope>NUCLEOTIDE SEQUENCE</scope>
    <source>
        <strain evidence="12">SARC-B</strain>
        <strain evidence="13">SARC-C</strain>
        <strain evidence="14">SULA</strain>
    </source>
</reference>
<dbReference type="Gene3D" id="3.30.470.20">
    <property type="entry name" value="ATP-grasp fold, B domain"/>
    <property type="match status" value="1"/>
</dbReference>
<keyword evidence="3 10" id="KW-0436">Ligase</keyword>
<evidence type="ECO:0000313" key="25">
    <source>
        <dbReference type="Proteomes" id="UP000033085"/>
    </source>
</evidence>
<dbReference type="HAMAP" id="MF_01163">
    <property type="entry name" value="IMP_biosynth_PurP"/>
    <property type="match status" value="1"/>
</dbReference>
<feature type="binding site" evidence="10">
    <location>
        <position position="28"/>
    </location>
    <ligand>
        <name>5-amino-1-(5-phospho-beta-D-ribosyl)imidazole-4-carboxamide</name>
        <dbReference type="ChEBI" id="CHEBI:58475"/>
    </ligand>
</feature>
<comment type="function">
    <text evidence="10">Catalyzes the ATP- and formate-dependent formylation of 5-aminoimidazole-4-carboxamide-1-beta-d-ribofuranosyl 5'-monophosphate (AICAR) to 5-formaminoimidazole-4-carboxamide-1-beta-d-ribofuranosyl 5'-monophosphate (FAICAR) in the absence of folates.</text>
</comment>
<dbReference type="Proteomes" id="UP000033057">
    <property type="component" value="Chromosome"/>
</dbReference>
<protein>
    <recommendedName>
        <fullName evidence="10">5-formaminoimidazole-4-carboxamide-1-(beta)-D-ribofuranosyl 5'-monophosphate synthetase</fullName>
        <ecNumber evidence="10">6.3.4.23</ecNumber>
    </recommendedName>
    <alternativeName>
        <fullName evidence="10">5-aminoimidazole-4-carboxamide-1-beta-D-ribofuranosyl 5'-monophosphate--formate ligase</fullName>
    </alternativeName>
</protein>
<accession>A0A157SXU7</accession>
<evidence type="ECO:0000256" key="1">
    <source>
        <dbReference type="ARBA" id="ARBA00001936"/>
    </source>
</evidence>
<dbReference type="GO" id="GO:0006189">
    <property type="term" value="P:'de novo' IMP biosynthetic process"/>
    <property type="evidence" value="ECO:0007669"/>
    <property type="project" value="UniProtKB-UniRule"/>
</dbReference>
<evidence type="ECO:0000313" key="32">
    <source>
        <dbReference type="Proteomes" id="UP000275843"/>
    </source>
</evidence>
<dbReference type="UniPathway" id="UPA00074">
    <property type="reaction ID" value="UER00134"/>
</dbReference>
<comment type="similarity">
    <text evidence="10">Belongs to the phosphohexose mutase family.</text>
</comment>
<keyword evidence="7 10" id="KW-0067">ATP-binding</keyword>
<dbReference type="EMBL" id="CP011055">
    <property type="protein sequence ID" value="AKA73559.2"/>
    <property type="molecule type" value="Genomic_DNA"/>
</dbReference>
<evidence type="ECO:0000313" key="27">
    <source>
        <dbReference type="Proteomes" id="UP000076770"/>
    </source>
</evidence>
<dbReference type="Proteomes" id="UP000033106">
    <property type="component" value="Chromosome"/>
</dbReference>
<evidence type="ECO:0000313" key="31">
    <source>
        <dbReference type="Proteomes" id="UP000273443"/>
    </source>
</evidence>
<dbReference type="Proteomes" id="UP000269431">
    <property type="component" value="Chromosome"/>
</dbReference>
<dbReference type="KEGG" id="ssol:SULB_1259"/>
<dbReference type="KEGG" id="ssoa:SULA_1258"/>
<evidence type="ECO:0000313" key="22">
    <source>
        <dbReference type="EMBL" id="QPG50548.1"/>
    </source>
</evidence>
<dbReference type="InterPro" id="IPR011761">
    <property type="entry name" value="ATP-grasp"/>
</dbReference>
<dbReference type="EMBL" id="CP033241">
    <property type="protein sequence ID" value="AZF83744.1"/>
    <property type="molecule type" value="Genomic_DNA"/>
</dbReference>
<evidence type="ECO:0000313" key="23">
    <source>
        <dbReference type="EMBL" id="SAI83780.1"/>
    </source>
</evidence>
<keyword evidence="8" id="KW-0460">Magnesium</keyword>
<dbReference type="InterPro" id="IPR009720">
    <property type="entry name" value="IMP_biosynth_PurP_C"/>
</dbReference>
<accession>A0A0E3MH60</accession>
<evidence type="ECO:0000313" key="20">
    <source>
        <dbReference type="EMBL" id="AZF81105.1"/>
    </source>
</evidence>
<keyword evidence="4" id="KW-0479">Metal-binding</keyword>
<reference evidence="22 35" key="6">
    <citation type="journal article" date="2020" name="Nat. Commun.">
        <title>The structures of two archaeal type IV pili illuminate evolutionary relationships.</title>
        <authorList>
            <person name="Wang F."/>
            <person name="Baquero D.P."/>
            <person name="Su Z."/>
            <person name="Beltran L.C."/>
            <person name="Prangishvili D."/>
            <person name="Krupovic M."/>
            <person name="Egelman E.H."/>
        </authorList>
    </citation>
    <scope>NUCLEOTIDE SEQUENCE [LARGE SCALE GENOMIC DNA]</scope>
    <source>
        <strain evidence="22 35">POZ149</strain>
    </source>
</reference>
<dbReference type="Proteomes" id="UP000273194">
    <property type="component" value="Chromosome"/>
</dbReference>
<dbReference type="EMBL" id="CP033235">
    <property type="protein sequence ID" value="AZF68027.1"/>
    <property type="molecule type" value="Genomic_DNA"/>
</dbReference>
<feature type="binding site" evidence="10">
    <location>
        <position position="253"/>
    </location>
    <ligand>
        <name>5-amino-1-(5-phospho-beta-D-ribosyl)imidazole-4-carboxamide</name>
        <dbReference type="ChEBI" id="CHEBI:58475"/>
    </ligand>
</feature>
<evidence type="ECO:0000256" key="5">
    <source>
        <dbReference type="ARBA" id="ARBA00022741"/>
    </source>
</evidence>
<reference evidence="24 25" key="1">
    <citation type="journal article" date="2015" name="Genome Announc.">
        <title>Complete Genome Sequence of Sulfolobus solfataricus Strain 98/2 and Evolved Derivatives.</title>
        <authorList>
            <person name="McCarthy S."/>
            <person name="Gradnigo J."/>
            <person name="Johnson T."/>
            <person name="Payne S."/>
            <person name="Lipzen A."/>
            <person name="Martin J."/>
            <person name="Schackwitz W."/>
            <person name="Moriyama E."/>
            <person name="Blum P."/>
        </authorList>
    </citation>
    <scope>NUCLEOTIDE SEQUENCE [LARGE SCALE GENOMIC DNA]</scope>
    <source>
        <strain evidence="24">98/2 SULC</strain>
        <strain evidence="12">SARC-B</strain>
        <strain evidence="13">SARC-C</strain>
        <strain evidence="14 26">SULA</strain>
        <strain evidence="25">SULB</strain>
    </source>
</reference>
<evidence type="ECO:0000313" key="28">
    <source>
        <dbReference type="Proteomes" id="UP000267993"/>
    </source>
</evidence>
<dbReference type="EMBL" id="CP033236">
    <property type="protein sequence ID" value="AZF70647.1"/>
    <property type="molecule type" value="Genomic_DNA"/>
</dbReference>
<dbReference type="EMBL" id="CP033239">
    <property type="protein sequence ID" value="AZF78501.1"/>
    <property type="molecule type" value="Genomic_DNA"/>
</dbReference>
<dbReference type="PROSITE" id="PS50975">
    <property type="entry name" value="ATP_GRASP"/>
    <property type="match status" value="1"/>
</dbReference>
<evidence type="ECO:0000313" key="21">
    <source>
        <dbReference type="EMBL" id="AZF83744.1"/>
    </source>
</evidence>
<dbReference type="Proteomes" id="UP000033085">
    <property type="component" value="Chromosome"/>
</dbReference>
<dbReference type="Proteomes" id="UP000594632">
    <property type="component" value="Chromosome"/>
</dbReference>
<evidence type="ECO:0000313" key="19">
    <source>
        <dbReference type="EMBL" id="AZF78501.1"/>
    </source>
</evidence>
<dbReference type="EMBL" id="CP050869">
    <property type="protein sequence ID" value="QPG50548.1"/>
    <property type="molecule type" value="Genomic_DNA"/>
</dbReference>
<dbReference type="EMBL" id="CP033238">
    <property type="protein sequence ID" value="AZF75892.1"/>
    <property type="molecule type" value="Genomic_DNA"/>
</dbReference>
<reference evidence="27" key="3">
    <citation type="submission" date="2016-04" db="EMBL/GenBank/DDBJ databases">
        <authorList>
            <person name="Shah S.A."/>
            <person name="Garrett R.A."/>
        </authorList>
    </citation>
    <scope>NUCLEOTIDE SEQUENCE [LARGE SCALE GENOMIC DNA]</scope>
    <source>
        <strain evidence="27">ATCC 35091 / DSM 1616 / JCM 8930 / NBRC 15331 / P1</strain>
    </source>
</reference>
<evidence type="ECO:0000313" key="34">
    <source>
        <dbReference type="Proteomes" id="UP000282269"/>
    </source>
</evidence>
<evidence type="ECO:0000256" key="2">
    <source>
        <dbReference type="ARBA" id="ARBA00001946"/>
    </source>
</evidence>
<dbReference type="EC" id="6.3.4.23" evidence="10"/>
<dbReference type="SUPFAM" id="SSF52440">
    <property type="entry name" value="PreATP-grasp domain"/>
    <property type="match status" value="1"/>
</dbReference>
<keyword evidence="9" id="KW-0464">Manganese</keyword>
<evidence type="ECO:0000256" key="8">
    <source>
        <dbReference type="ARBA" id="ARBA00022842"/>
    </source>
</evidence>
<gene>
    <name evidence="10" type="primary">purP</name>
    <name evidence="22" type="ORF">HFC64_12700</name>
    <name evidence="23" type="ORF">SSOP1_0226</name>
    <name evidence="14" type="ORF">SULA_1258</name>
    <name evidence="12" type="ORF">SULB_1259</name>
    <name evidence="13" type="ORF">SULC_1257</name>
    <name evidence="15" type="ORF">SULG_06225</name>
    <name evidence="16" type="ORF">SULH_06225</name>
    <name evidence="17" type="ORF">SULI_06225</name>
    <name evidence="18" type="ORF">SULM_06225</name>
    <name evidence="19" type="ORF">SULN_06225</name>
    <name evidence="20" type="ORF">SULO_06235</name>
    <name evidence="21" type="ORF">SULZ_06470</name>
</gene>
<dbReference type="GO" id="GO:0016879">
    <property type="term" value="F:ligase activity, forming carbon-nitrogen bonds"/>
    <property type="evidence" value="ECO:0007669"/>
    <property type="project" value="UniProtKB-UniRule"/>
</dbReference>
<organism evidence="14 26">
    <name type="scientific">Saccharolobus solfataricus</name>
    <name type="common">Sulfolobus solfataricus</name>
    <dbReference type="NCBI Taxonomy" id="2287"/>
    <lineage>
        <taxon>Archaea</taxon>
        <taxon>Thermoproteota</taxon>
        <taxon>Thermoprotei</taxon>
        <taxon>Sulfolobales</taxon>
        <taxon>Sulfolobaceae</taxon>
        <taxon>Saccharolobus</taxon>
    </lineage>
</organism>
<dbReference type="Proteomes" id="UP000076770">
    <property type="component" value="Chromosome i"/>
</dbReference>
<evidence type="ECO:0000313" key="29">
    <source>
        <dbReference type="Proteomes" id="UP000269431"/>
    </source>
</evidence>
<evidence type="ECO:0000313" key="33">
    <source>
        <dbReference type="Proteomes" id="UP000278715"/>
    </source>
</evidence>
<dbReference type="InterPro" id="IPR010672">
    <property type="entry name" value="IMP_biosynth_PurP_N"/>
</dbReference>
<keyword evidence="5 10" id="KW-0547">Nucleotide-binding</keyword>
<dbReference type="Proteomes" id="UP000278715">
    <property type="component" value="Chromosome"/>
</dbReference>
<evidence type="ECO:0000256" key="7">
    <source>
        <dbReference type="ARBA" id="ARBA00022840"/>
    </source>
</evidence>
<dbReference type="EMBL" id="CP011056">
    <property type="protein sequence ID" value="AKA76257.2"/>
    <property type="molecule type" value="Genomic_DNA"/>
</dbReference>
<dbReference type="PATRIC" id="fig|2287.9.peg.235"/>
<dbReference type="AlphaFoldDB" id="A0A0E3MH60"/>
<dbReference type="PIRSF" id="PIRSF004602">
    <property type="entry name" value="ATPgrasp_PurP"/>
    <property type="match status" value="1"/>
</dbReference>
<feature type="binding site" evidence="10">
    <location>
        <position position="92"/>
    </location>
    <ligand>
        <name>5-amino-1-(5-phospho-beta-D-ribosyl)imidazole-4-carboxamide</name>
        <dbReference type="ChEBI" id="CHEBI:58475"/>
    </ligand>
</feature>
<evidence type="ECO:0000259" key="11">
    <source>
        <dbReference type="PROSITE" id="PS50975"/>
    </source>
</evidence>
<dbReference type="InterPro" id="IPR016185">
    <property type="entry name" value="PreATP-grasp_dom_sf"/>
</dbReference>
<dbReference type="KEGG" id="ssof:SULC_1257"/>
<dbReference type="PANTHER" id="PTHR38147">
    <property type="entry name" value="5-FORMAMINOIMIDAZOLE-4-CARBOXAMIDE-1-(BETA)-D-RIBOFURANOSYL 5'-MONOPHOSPHATE SYNTHETASE-RELATED"/>
    <property type="match status" value="1"/>
</dbReference>
<sequence>MANCKVCSTFINLYCNLTTMIIATIGSHSALQILHGAKKEGFQTMVITDNKRENFYKNFSFIDNIYAYASLDEAVSIINGIKDYGILIPHGSLVEYLGKERVDKIETKIFGNKKIFEWEADQKKKMELLRKSNIKIPEIFERPEDVDRLVIVKLNGAKGGKGYFLARNKSEVKEGIQKLIESKMIRDENEVIIQEYVVGVPMYFQFFYSDIINRTEIFGIDIRYETNIDGLRRLPFEYMKELKINPTFVVVGNIPAVARESLLPVALEYANNFVRTTKELVPPGMIGPFCLESIITDNSDIVVFEFSGRIVAGTNLYVNGSPYSWLYWDEPMSIGRRIAREIRVANEKDKLSLVVS</sequence>
<dbReference type="GO" id="GO:0005524">
    <property type="term" value="F:ATP binding"/>
    <property type="evidence" value="ECO:0007669"/>
    <property type="project" value="UniProtKB-UniRule"/>
</dbReference>
<reference evidence="23" key="2">
    <citation type="submission" date="2016-04" db="EMBL/GenBank/DDBJ databases">
        <authorList>
            <person name="Evans L.H."/>
            <person name="Alamgir A."/>
            <person name="Owens N."/>
            <person name="Weber N.D."/>
            <person name="Virtaneva K."/>
            <person name="Barbian K."/>
            <person name="Babar A."/>
            <person name="Rosenke K."/>
        </authorList>
    </citation>
    <scope>NUCLEOTIDE SEQUENCE</scope>
    <source>
        <strain evidence="23">P1</strain>
    </source>
</reference>
<evidence type="ECO:0000313" key="13">
    <source>
        <dbReference type="EMBL" id="AKA76257.2"/>
    </source>
</evidence>
<dbReference type="EMBL" id="LT549890">
    <property type="protein sequence ID" value="SAI83780.1"/>
    <property type="molecule type" value="Genomic_DNA"/>
</dbReference>
<dbReference type="SUPFAM" id="SSF56059">
    <property type="entry name" value="Glutathione synthetase ATP-binding domain-like"/>
    <property type="match status" value="1"/>
</dbReference>
<dbReference type="OrthoDB" id="98133at2157"/>
<dbReference type="PANTHER" id="PTHR38147:SF2">
    <property type="entry name" value="5-FORMAMINOIMIDAZOLE-4-CARBOXAMIDE-1-(BETA)-D-RIBOFURANOSYL 5'-MONOPHOSPHATE SYNTHETASE"/>
    <property type="match status" value="1"/>
</dbReference>
<dbReference type="EMBL" id="CP033240">
    <property type="protein sequence ID" value="AZF81105.1"/>
    <property type="molecule type" value="Genomic_DNA"/>
</dbReference>
<evidence type="ECO:0000313" key="24">
    <source>
        <dbReference type="Proteomes" id="UP000033057"/>
    </source>
</evidence>
<dbReference type="Proteomes" id="UP000275843">
    <property type="component" value="Chromosome"/>
</dbReference>
<dbReference type="Proteomes" id="UP000273443">
    <property type="component" value="Chromosome"/>
</dbReference>
<dbReference type="Proteomes" id="UP000282269">
    <property type="component" value="Chromosome"/>
</dbReference>
<feature type="binding site" evidence="10">
    <location>
        <position position="225"/>
    </location>
    <ligand>
        <name>ATP</name>
        <dbReference type="ChEBI" id="CHEBI:30616"/>
    </ligand>
</feature>
<dbReference type="Proteomes" id="UP000267993">
    <property type="component" value="Chromosome"/>
</dbReference>
<comment type="cofactor">
    <cofactor evidence="2">
        <name>Mg(2+)</name>
        <dbReference type="ChEBI" id="CHEBI:18420"/>
    </cofactor>
</comment>
<dbReference type="Gene3D" id="3.30.1490.20">
    <property type="entry name" value="ATP-grasp fold, A domain"/>
    <property type="match status" value="1"/>
</dbReference>
<comment type="catalytic activity">
    <reaction evidence="10">
        <text>5-amino-1-(5-phospho-beta-D-ribosyl)imidazole-4-carboxamide + formate + ATP = 5-formamido-1-(5-phospho-D-ribosyl)imidazole-4-carboxamide + ADP + phosphate</text>
        <dbReference type="Rhea" id="RHEA:24836"/>
        <dbReference type="ChEBI" id="CHEBI:15740"/>
        <dbReference type="ChEBI" id="CHEBI:30616"/>
        <dbReference type="ChEBI" id="CHEBI:43474"/>
        <dbReference type="ChEBI" id="CHEBI:58467"/>
        <dbReference type="ChEBI" id="CHEBI:58475"/>
        <dbReference type="ChEBI" id="CHEBI:456216"/>
        <dbReference type="EC" id="6.3.4.23"/>
    </reaction>
</comment>
<evidence type="ECO:0000256" key="6">
    <source>
        <dbReference type="ARBA" id="ARBA00022755"/>
    </source>
</evidence>
<comment type="pathway">
    <text evidence="10">Purine metabolism; IMP biosynthesis via de novo pathway; 5-formamido-1-(5-phospho-D-ribosyl)imidazole-4-carboxamide from 5-amino-1-(5-phospho-D-ribosyl)imidazole-4-carboxamide (formate route): step 1/1.</text>
</comment>
<name>A0A0E3MH60_SACSO</name>
<dbReference type="Pfam" id="PF06973">
    <property type="entry name" value="DUF1297"/>
    <property type="match status" value="1"/>
</dbReference>
<evidence type="ECO:0000313" key="16">
    <source>
        <dbReference type="EMBL" id="AZF70647.1"/>
    </source>
</evidence>
<evidence type="ECO:0000313" key="15">
    <source>
        <dbReference type="EMBL" id="AZF68027.1"/>
    </source>
</evidence>
<dbReference type="InterPro" id="IPR013815">
    <property type="entry name" value="ATP_grasp_subdomain_1"/>
</dbReference>
<evidence type="ECO:0000256" key="9">
    <source>
        <dbReference type="ARBA" id="ARBA00023211"/>
    </source>
</evidence>
<evidence type="ECO:0000256" key="10">
    <source>
        <dbReference type="HAMAP-Rule" id="MF_01163"/>
    </source>
</evidence>
<dbReference type="NCBIfam" id="NF009778">
    <property type="entry name" value="PRK13278.1-1"/>
    <property type="match status" value="1"/>
</dbReference>
<reference evidence="28 29" key="4">
    <citation type="journal article" date="2018" name="Proc. Natl. Acad. Sci. U.S.A.">
        <title>Nonmutational mechanism of inheritance in the Archaeon Sulfolobus solfataricus.</title>
        <authorList>
            <person name="Payne S."/>
            <person name="McCarthy S."/>
            <person name="Johnson T."/>
            <person name="North E."/>
            <person name="Blum P."/>
        </authorList>
    </citation>
    <scope>NUCLEOTIDE SEQUENCE [LARGE SCALE GENOMIC DNA]</scope>
    <source>
        <strain evidence="16 28">SARC-H</strain>
        <strain evidence="17 32">SARC-I</strain>
        <strain evidence="19 33">SARC-N</strain>
        <strain evidence="20 34">SARC-O</strain>
        <strain evidence="21 29">SUL120</strain>
        <strain evidence="15 30">SULG</strain>
        <strain evidence="18 31">SULM</strain>
    </source>
</reference>
<dbReference type="PATRIC" id="fig|2287.6.peg.1312"/>
<comment type="cofactor">
    <cofactor evidence="1">
        <name>Mn(2+)</name>
        <dbReference type="ChEBI" id="CHEBI:29035"/>
    </cofactor>
</comment>
<evidence type="ECO:0000256" key="4">
    <source>
        <dbReference type="ARBA" id="ARBA00022723"/>
    </source>
</evidence>
<evidence type="ECO:0000313" key="35">
    <source>
        <dbReference type="Proteomes" id="UP000594632"/>
    </source>
</evidence>
<evidence type="ECO:0000313" key="14">
    <source>
        <dbReference type="EMBL" id="AKA78949.2"/>
    </source>
</evidence>
<dbReference type="Gene3D" id="3.40.50.20">
    <property type="match status" value="1"/>
</dbReference>
<keyword evidence="6 10" id="KW-0658">Purine biosynthesis</keyword>
<proteinExistence type="inferred from homology"/>
<feature type="domain" description="ATP-grasp" evidence="11">
    <location>
        <begin position="113"/>
        <end position="343"/>
    </location>
</feature>
<evidence type="ECO:0000313" key="18">
    <source>
        <dbReference type="EMBL" id="AZF75892.1"/>
    </source>
</evidence>
<dbReference type="EMBL" id="CP011057">
    <property type="protein sequence ID" value="AKA78949.2"/>
    <property type="molecule type" value="Genomic_DNA"/>
</dbReference>
<dbReference type="Pfam" id="PF06849">
    <property type="entry name" value="DUF1246"/>
    <property type="match status" value="1"/>
</dbReference>